<evidence type="ECO:0000256" key="1">
    <source>
        <dbReference type="SAM" id="Phobius"/>
    </source>
</evidence>
<dbReference type="AlphaFoldDB" id="A0A1S4BHT1"/>
<dbReference type="InterPro" id="IPR040414">
    <property type="entry name" value="CID1/CID2"/>
</dbReference>
<proteinExistence type="predicted"/>
<keyword evidence="1" id="KW-0472">Membrane</keyword>
<organism evidence="2">
    <name type="scientific">Nicotiana tabacum</name>
    <name type="common">Common tobacco</name>
    <dbReference type="NCBI Taxonomy" id="4097"/>
    <lineage>
        <taxon>Eukaryota</taxon>
        <taxon>Viridiplantae</taxon>
        <taxon>Streptophyta</taxon>
        <taxon>Embryophyta</taxon>
        <taxon>Tracheophyta</taxon>
        <taxon>Spermatophyta</taxon>
        <taxon>Magnoliopsida</taxon>
        <taxon>eudicotyledons</taxon>
        <taxon>Gunneridae</taxon>
        <taxon>Pentapetalae</taxon>
        <taxon>asterids</taxon>
        <taxon>lamiids</taxon>
        <taxon>Solanales</taxon>
        <taxon>Solanaceae</taxon>
        <taxon>Nicotianoideae</taxon>
        <taxon>Nicotianeae</taxon>
        <taxon>Nicotiana</taxon>
    </lineage>
</organism>
<sequence length="162" mass="19066">METRCAQPTNQSHIIYCKPTLSYPTNSPFPIFFIWFCVSAMAISTLNPNAPIFIPTEYREVEDFSDQWWDLVHSSPWFRHYWLRECFSDPDSTDDTTYVPFLPDIDFISNDFKQEENKNELITLGMLKWNKSRVAAEIPRYGKKVPKIVNVKVSPRPIQQPR</sequence>
<accession>A0A1S4BHT1</accession>
<dbReference type="RefSeq" id="XP_016488438.1">
    <property type="nucleotide sequence ID" value="XM_016632952.1"/>
</dbReference>
<dbReference type="OrthoDB" id="1918588at2759"/>
<gene>
    <name evidence="2" type="primary">LOC107808426</name>
</gene>
<dbReference type="KEGG" id="nta:107808426"/>
<keyword evidence="1" id="KW-1133">Transmembrane helix</keyword>
<evidence type="ECO:0008006" key="3">
    <source>
        <dbReference type="Google" id="ProtNLM"/>
    </source>
</evidence>
<keyword evidence="1" id="KW-0812">Transmembrane</keyword>
<dbReference type="STRING" id="4097.A0A1S4BHT1"/>
<dbReference type="PaxDb" id="4097-A0A1S4BHT1"/>
<feature type="transmembrane region" description="Helical" evidence="1">
    <location>
        <begin position="29"/>
        <end position="46"/>
    </location>
</feature>
<dbReference type="OMA" id="CFQDPQF"/>
<dbReference type="PANTHER" id="PTHR33790:SF1">
    <property type="entry name" value="PROTEIN EARLY RESPONSIVE TO DEHYDRATION 15"/>
    <property type="match status" value="1"/>
</dbReference>
<evidence type="ECO:0000313" key="2">
    <source>
        <dbReference type="RefSeq" id="XP_016488438.1"/>
    </source>
</evidence>
<name>A0A1S4BHT1_TOBAC</name>
<dbReference type="PANTHER" id="PTHR33790">
    <property type="entry name" value="OS05G0344200 PROTEIN"/>
    <property type="match status" value="1"/>
</dbReference>
<protein>
    <recommendedName>
        <fullName evidence="3">Protein EARLY RESPONSIVE TO DEHYDRATION 15-like</fullName>
    </recommendedName>
</protein>
<reference evidence="2" key="1">
    <citation type="submission" date="2025-08" db="UniProtKB">
        <authorList>
            <consortium name="RefSeq"/>
        </authorList>
    </citation>
    <scope>IDENTIFICATION</scope>
</reference>